<dbReference type="Proteomes" id="UP000515154">
    <property type="component" value="Linkage group LG11"/>
</dbReference>
<dbReference type="SUPFAM" id="SSF52540">
    <property type="entry name" value="P-loop containing nucleoside triphosphate hydrolases"/>
    <property type="match status" value="1"/>
</dbReference>
<keyword evidence="2" id="KW-1185">Reference proteome</keyword>
<reference evidence="3" key="1">
    <citation type="submission" date="2025-08" db="UniProtKB">
        <authorList>
            <consortium name="RefSeq"/>
        </authorList>
    </citation>
    <scope>IDENTIFICATION</scope>
</reference>
<feature type="domain" description="DNA helicase Pif1-like 2B" evidence="1">
    <location>
        <begin position="116"/>
        <end position="159"/>
    </location>
</feature>
<dbReference type="RefSeq" id="XP_029643258.1">
    <property type="nucleotide sequence ID" value="XM_029787398.1"/>
</dbReference>
<protein>
    <submittedName>
        <fullName evidence="3">Uncharacterized protein LOC115217647</fullName>
    </submittedName>
</protein>
<organism evidence="2 3">
    <name type="scientific">Octopus sinensis</name>
    <name type="common">East Asian common octopus</name>
    <dbReference type="NCBI Taxonomy" id="2607531"/>
    <lineage>
        <taxon>Eukaryota</taxon>
        <taxon>Metazoa</taxon>
        <taxon>Spiralia</taxon>
        <taxon>Lophotrochozoa</taxon>
        <taxon>Mollusca</taxon>
        <taxon>Cephalopoda</taxon>
        <taxon>Coleoidea</taxon>
        <taxon>Octopodiformes</taxon>
        <taxon>Octopoda</taxon>
        <taxon>Incirrata</taxon>
        <taxon>Octopodidae</taxon>
        <taxon>Octopus</taxon>
    </lineage>
</organism>
<dbReference type="KEGG" id="osn:115217647"/>
<gene>
    <name evidence="3" type="primary">LOC115217647</name>
</gene>
<evidence type="ECO:0000313" key="2">
    <source>
        <dbReference type="Proteomes" id="UP000515154"/>
    </source>
</evidence>
<evidence type="ECO:0000259" key="1">
    <source>
        <dbReference type="Pfam" id="PF21530"/>
    </source>
</evidence>
<dbReference type="InterPro" id="IPR027417">
    <property type="entry name" value="P-loop_NTPase"/>
</dbReference>
<dbReference type="InterPro" id="IPR049163">
    <property type="entry name" value="Pif1-like_2B_dom"/>
</dbReference>
<dbReference type="Pfam" id="PF21530">
    <property type="entry name" value="Pif1_2B_dom"/>
    <property type="match status" value="1"/>
</dbReference>
<proteinExistence type="predicted"/>
<dbReference type="AlphaFoldDB" id="A0A6P7SXZ4"/>
<dbReference type="PANTHER" id="PTHR10492">
    <property type="match status" value="1"/>
</dbReference>
<evidence type="ECO:0000313" key="3">
    <source>
        <dbReference type="RefSeq" id="XP_029643258.1"/>
    </source>
</evidence>
<sequence>MWAQLYGDHMSASFSLDILKTGDSEVPLDSTKGMEVDLVCNIVNTAGDLTMTVFPILQENYKNHDWLCETAILTLKNSTVNKINEHLLLCLPEFVHTFKSVDTIQNPKEVVHYLTEFLNSLEPLGLPPHQLSLKVGTPVMLLRNLEPSRLCNGTCLVVKKMRVHVIEATILSRCGKGEDVFIPQIPLTLSISDIHFLFRRLQFPIHISFGTSINKLQDHTLFIAGIHLEEPCFSHGQLHIACS</sequence>
<accession>A0A6P7SXZ4</accession>
<dbReference type="PANTHER" id="PTHR10492:SF57">
    <property type="entry name" value="ATP-DEPENDENT DNA HELICASE"/>
    <property type="match status" value="1"/>
</dbReference>
<name>A0A6P7SXZ4_9MOLL</name>